<dbReference type="Proteomes" id="UP001230051">
    <property type="component" value="Unassembled WGS sequence"/>
</dbReference>
<organism evidence="7 8">
    <name type="scientific">Acipenser oxyrinchus oxyrinchus</name>
    <dbReference type="NCBI Taxonomy" id="40147"/>
    <lineage>
        <taxon>Eukaryota</taxon>
        <taxon>Metazoa</taxon>
        <taxon>Chordata</taxon>
        <taxon>Craniata</taxon>
        <taxon>Vertebrata</taxon>
        <taxon>Euteleostomi</taxon>
        <taxon>Actinopterygii</taxon>
        <taxon>Chondrostei</taxon>
        <taxon>Acipenseriformes</taxon>
        <taxon>Acipenseridae</taxon>
        <taxon>Acipenser</taxon>
    </lineage>
</organism>
<dbReference type="GO" id="GO:0022857">
    <property type="term" value="F:transmembrane transporter activity"/>
    <property type="evidence" value="ECO:0007669"/>
    <property type="project" value="InterPro"/>
</dbReference>
<comment type="caution">
    <text evidence="7">The sequence shown here is derived from an EMBL/GenBank/DDBJ whole genome shotgun (WGS) entry which is preliminary data.</text>
</comment>
<feature type="transmembrane region" description="Helical" evidence="5">
    <location>
        <begin position="415"/>
        <end position="438"/>
    </location>
</feature>
<feature type="transmembrane region" description="Helical" evidence="5">
    <location>
        <begin position="251"/>
        <end position="270"/>
    </location>
</feature>
<feature type="transmembrane region" description="Helical" evidence="5">
    <location>
        <begin position="189"/>
        <end position="211"/>
    </location>
</feature>
<feature type="domain" description="Major facilitator superfamily (MFS) profile" evidence="6">
    <location>
        <begin position="95"/>
        <end position="503"/>
    </location>
</feature>
<feature type="transmembrane region" description="Helical" evidence="5">
    <location>
        <begin position="223"/>
        <end position="245"/>
    </location>
</feature>
<feature type="transmembrane region" description="Helical" evidence="5">
    <location>
        <begin position="450"/>
        <end position="469"/>
    </location>
</feature>
<evidence type="ECO:0000256" key="2">
    <source>
        <dbReference type="ARBA" id="ARBA00022692"/>
    </source>
</evidence>
<keyword evidence="3 5" id="KW-1133">Transmembrane helix</keyword>
<dbReference type="Gene3D" id="1.20.1250.20">
    <property type="entry name" value="MFS general substrate transporter like domains"/>
    <property type="match status" value="1"/>
</dbReference>
<dbReference type="CDD" id="cd17374">
    <property type="entry name" value="MFS_OAT"/>
    <property type="match status" value="1"/>
</dbReference>
<feature type="transmembrane region" description="Helical" evidence="5">
    <location>
        <begin position="362"/>
        <end position="379"/>
    </location>
</feature>
<evidence type="ECO:0000313" key="8">
    <source>
        <dbReference type="Proteomes" id="UP001230051"/>
    </source>
</evidence>
<dbReference type="InterPro" id="IPR020846">
    <property type="entry name" value="MFS_dom"/>
</dbReference>
<evidence type="ECO:0000256" key="5">
    <source>
        <dbReference type="SAM" id="Phobius"/>
    </source>
</evidence>
<feature type="transmembrane region" description="Helical" evidence="5">
    <location>
        <begin position="481"/>
        <end position="499"/>
    </location>
</feature>
<dbReference type="InterPro" id="IPR005829">
    <property type="entry name" value="Sugar_transporter_CS"/>
</dbReference>
<dbReference type="PROSITE" id="PS50850">
    <property type="entry name" value="MFS"/>
    <property type="match status" value="1"/>
</dbReference>
<evidence type="ECO:0000259" key="6">
    <source>
        <dbReference type="PROSITE" id="PS50850"/>
    </source>
</evidence>
<dbReference type="InterPro" id="IPR036259">
    <property type="entry name" value="MFS_trans_sf"/>
</dbReference>
<sequence length="547" mass="60190">MSYFGEILRAVGEFGAFQKRLLVATCIPNICMAFHVFGQVFTGISVAHHCSTDWILKLSPNLTRQEQWNLTLPKEKDGSFKKCEMYAPVDWDIEAIKAYGLNSTVQCQDGWVYDTSQYTSTLVTEFNLVCDNSGFNELSQSIFMAGLLIGALVFGPLADRIGRRPVVLLSICLQFASGIAAAFSPNIYVYISLRFVVGTTISGLMINVFVLGTEWYGISKRSFSIILTHAAFSVGLMVLAGMAYGVREWRALQLGLSVPLALTGIFFCILPESARWLLTQGKQEEAKKLILKAASVNKRTVPETLLHQMEGEKSGKTGSVLDLFRIPRLRRITLIMSYIWFVTSLVYYGLGLNVGNFGLDIYLTQFIFGLVEIPARIGSVPLLENFGRRKCQGSVLLLGGTACLLIIAIPEDVSVAVTVLAVLGKFAIAASFSICYVYSAELFPTVVRQTGVGLVSMSARVGGIIAPLIRLLEVYHSSIPLVIYGVTPLIGSILCILLPETLNTELPDHTYQTDRSHQSKEMKCDSVENGRVHPEEDKAIFVKSTLL</sequence>
<dbReference type="AlphaFoldDB" id="A0AAD8LQX6"/>
<evidence type="ECO:0000313" key="7">
    <source>
        <dbReference type="EMBL" id="KAK1171973.1"/>
    </source>
</evidence>
<accession>A0AAD8LQX6</accession>
<dbReference type="PANTHER" id="PTHR24064">
    <property type="entry name" value="SOLUTE CARRIER FAMILY 22 MEMBER"/>
    <property type="match status" value="1"/>
</dbReference>
<gene>
    <name evidence="7" type="primary">Slc22a13</name>
    <name evidence="7" type="ORF">AOXY_G4434</name>
</gene>
<name>A0AAD8LQX6_ACIOX</name>
<dbReference type="SUPFAM" id="SSF103473">
    <property type="entry name" value="MFS general substrate transporter"/>
    <property type="match status" value="1"/>
</dbReference>
<keyword evidence="8" id="KW-1185">Reference proteome</keyword>
<keyword evidence="4 5" id="KW-0472">Membrane</keyword>
<reference evidence="7" key="1">
    <citation type="submission" date="2022-02" db="EMBL/GenBank/DDBJ databases">
        <title>Atlantic sturgeon de novo genome assembly.</title>
        <authorList>
            <person name="Stock M."/>
            <person name="Klopp C."/>
            <person name="Guiguen Y."/>
            <person name="Cabau C."/>
            <person name="Parinello H."/>
            <person name="Santidrian Yebra-Pimentel E."/>
            <person name="Kuhl H."/>
            <person name="Dirks R.P."/>
            <person name="Guessner J."/>
            <person name="Wuertz S."/>
            <person name="Du K."/>
            <person name="Schartl M."/>
        </authorList>
    </citation>
    <scope>NUCLEOTIDE SEQUENCE</scope>
    <source>
        <strain evidence="7">STURGEONOMICS-FGT-2020</strain>
        <tissue evidence="7">Whole blood</tissue>
    </source>
</reference>
<dbReference type="InterPro" id="IPR005828">
    <property type="entry name" value="MFS_sugar_transport-like"/>
</dbReference>
<dbReference type="Pfam" id="PF00083">
    <property type="entry name" value="Sugar_tr"/>
    <property type="match status" value="1"/>
</dbReference>
<dbReference type="GO" id="GO:0016020">
    <property type="term" value="C:membrane"/>
    <property type="evidence" value="ECO:0007669"/>
    <property type="project" value="UniProtKB-SubCell"/>
</dbReference>
<proteinExistence type="predicted"/>
<dbReference type="PROSITE" id="PS00216">
    <property type="entry name" value="SUGAR_TRANSPORT_1"/>
    <property type="match status" value="1"/>
</dbReference>
<keyword evidence="2 5" id="KW-0812">Transmembrane</keyword>
<feature type="transmembrane region" description="Helical" evidence="5">
    <location>
        <begin position="332"/>
        <end position="350"/>
    </location>
</feature>
<evidence type="ECO:0000256" key="4">
    <source>
        <dbReference type="ARBA" id="ARBA00023136"/>
    </source>
</evidence>
<evidence type="ECO:0000256" key="1">
    <source>
        <dbReference type="ARBA" id="ARBA00004141"/>
    </source>
</evidence>
<protein>
    <submittedName>
        <fullName evidence="7">Solute carrier family 22 member 13-like</fullName>
    </submittedName>
</protein>
<comment type="subcellular location">
    <subcellularLocation>
        <location evidence="1">Membrane</location>
        <topology evidence="1">Multi-pass membrane protein</topology>
    </subcellularLocation>
</comment>
<dbReference type="EMBL" id="JAGXEW010000004">
    <property type="protein sequence ID" value="KAK1171973.1"/>
    <property type="molecule type" value="Genomic_DNA"/>
</dbReference>
<feature type="transmembrane region" description="Helical" evidence="5">
    <location>
        <begin position="391"/>
        <end position="409"/>
    </location>
</feature>
<feature type="transmembrane region" description="Helical" evidence="5">
    <location>
        <begin position="165"/>
        <end position="183"/>
    </location>
</feature>
<feature type="transmembrane region" description="Helical" evidence="5">
    <location>
        <begin position="138"/>
        <end position="158"/>
    </location>
</feature>
<evidence type="ECO:0000256" key="3">
    <source>
        <dbReference type="ARBA" id="ARBA00022989"/>
    </source>
</evidence>